<gene>
    <name evidence="1" type="ORF">O6P32_06185</name>
</gene>
<dbReference type="EMBL" id="JAPZVM010000003">
    <property type="protein sequence ID" value="MCZ8372298.1"/>
    <property type="molecule type" value="Genomic_DNA"/>
</dbReference>
<accession>A0ABT4PGX5</accession>
<proteinExistence type="predicted"/>
<comment type="caution">
    <text evidence="1">The sequence shown here is derived from an EMBL/GenBank/DDBJ whole genome shotgun (WGS) entry which is preliminary data.</text>
</comment>
<reference evidence="1" key="1">
    <citation type="submission" date="2022-12" db="EMBL/GenBank/DDBJ databases">
        <title>Phocaeicola acetigenes sp. nov., isolated feces from a healthy human.</title>
        <authorList>
            <person name="Do H."/>
            <person name="Ha Y.B."/>
            <person name="Kim J.-S."/>
            <person name="Suh M.K."/>
            <person name="Kim H.S."/>
            <person name="Lee J.-S."/>
        </authorList>
    </citation>
    <scope>NUCLEOTIDE SEQUENCE</scope>
    <source>
        <strain evidence="1">KGMB11183</strain>
    </source>
</reference>
<organism evidence="1 2">
    <name type="scientific">Phocaeicola acetigenes</name>
    <dbReference type="NCBI Taxonomy" id="3016083"/>
    <lineage>
        <taxon>Bacteria</taxon>
        <taxon>Pseudomonadati</taxon>
        <taxon>Bacteroidota</taxon>
        <taxon>Bacteroidia</taxon>
        <taxon>Bacteroidales</taxon>
        <taxon>Bacteroidaceae</taxon>
        <taxon>Phocaeicola</taxon>
    </lineage>
</organism>
<sequence length="225" mass="25680">MGDEFMNAEMHSYEDERHIRLVMIPTDSLTLRPFDYASFPMVNTNPIQKAYSPNLDEEMPLPPINEAVTYDGYVRVINFEGNNFGSMHNSIISEIYKEDEDILSKPCSYIVDKTIACVEERGLHVSKNIRQDVIEQLNKDMKGCEDLESIIALFKTYYPDYSNILDVIQDFVQNASSCTSESQLDEYVRGYLSIIAESDLSQQDKEILSSAIEVSANSILLWCVQ</sequence>
<keyword evidence="2" id="KW-1185">Reference proteome</keyword>
<evidence type="ECO:0000313" key="1">
    <source>
        <dbReference type="EMBL" id="MCZ8372298.1"/>
    </source>
</evidence>
<protein>
    <submittedName>
        <fullName evidence="1">Uncharacterized protein</fullName>
    </submittedName>
</protein>
<dbReference type="RefSeq" id="WP_269877465.1">
    <property type="nucleotide sequence ID" value="NZ_JAPZVM010000003.1"/>
</dbReference>
<evidence type="ECO:0000313" key="2">
    <source>
        <dbReference type="Proteomes" id="UP001141933"/>
    </source>
</evidence>
<dbReference type="Proteomes" id="UP001141933">
    <property type="component" value="Unassembled WGS sequence"/>
</dbReference>
<name>A0ABT4PGX5_9BACT</name>